<keyword evidence="3" id="KW-1185">Reference proteome</keyword>
<evidence type="ECO:0000313" key="4">
    <source>
        <dbReference type="WBParaSite" id="HCON_00040890-00001"/>
    </source>
</evidence>
<sequence length="99" mass="11041">MGRAEHLQKKIQAANESAEIFRVVLRITIALLIFTMVFTLLMFLHYKRAINKTTPVKPAVGKPGGGKEDKGENDYNGNGGEDREGDEEKDNGGEEEEDY</sequence>
<keyword evidence="2" id="KW-1133">Transmembrane helix</keyword>
<feature type="region of interest" description="Disordered" evidence="1">
    <location>
        <begin position="54"/>
        <end position="99"/>
    </location>
</feature>
<name>A0A7I4Y243_HAECO</name>
<evidence type="ECO:0000256" key="2">
    <source>
        <dbReference type="SAM" id="Phobius"/>
    </source>
</evidence>
<protein>
    <submittedName>
        <fullName evidence="4">Wsv136</fullName>
    </submittedName>
</protein>
<reference evidence="4" key="1">
    <citation type="submission" date="2020-12" db="UniProtKB">
        <authorList>
            <consortium name="WormBaseParasite"/>
        </authorList>
    </citation>
    <scope>IDENTIFICATION</scope>
    <source>
        <strain evidence="4">MHco3</strain>
    </source>
</reference>
<keyword evidence="2" id="KW-0472">Membrane</keyword>
<proteinExistence type="predicted"/>
<feature type="transmembrane region" description="Helical" evidence="2">
    <location>
        <begin position="20"/>
        <end position="44"/>
    </location>
</feature>
<dbReference type="WBParaSite" id="HCON_00040890-00001">
    <property type="protein sequence ID" value="HCON_00040890-00001"/>
    <property type="gene ID" value="HCON_00040890"/>
</dbReference>
<dbReference type="Proteomes" id="UP000025227">
    <property type="component" value="Unplaced"/>
</dbReference>
<evidence type="ECO:0000313" key="3">
    <source>
        <dbReference type="Proteomes" id="UP000025227"/>
    </source>
</evidence>
<dbReference type="AlphaFoldDB" id="A0A7I4Y243"/>
<accession>A0A7I4Y243</accession>
<feature type="compositionally biased region" description="Acidic residues" evidence="1">
    <location>
        <begin position="83"/>
        <end position="99"/>
    </location>
</feature>
<keyword evidence="2" id="KW-0812">Transmembrane</keyword>
<organism evidence="3 4">
    <name type="scientific">Haemonchus contortus</name>
    <name type="common">Barber pole worm</name>
    <dbReference type="NCBI Taxonomy" id="6289"/>
    <lineage>
        <taxon>Eukaryota</taxon>
        <taxon>Metazoa</taxon>
        <taxon>Ecdysozoa</taxon>
        <taxon>Nematoda</taxon>
        <taxon>Chromadorea</taxon>
        <taxon>Rhabditida</taxon>
        <taxon>Rhabditina</taxon>
        <taxon>Rhabditomorpha</taxon>
        <taxon>Strongyloidea</taxon>
        <taxon>Trichostrongylidae</taxon>
        <taxon>Haemonchus</taxon>
    </lineage>
</organism>
<evidence type="ECO:0000256" key="1">
    <source>
        <dbReference type="SAM" id="MobiDB-lite"/>
    </source>
</evidence>
<dbReference type="OrthoDB" id="5871083at2759"/>